<evidence type="ECO:0000256" key="15">
    <source>
        <dbReference type="ARBA" id="ARBA00023027"/>
    </source>
</evidence>
<evidence type="ECO:0000256" key="21">
    <source>
        <dbReference type="ARBA" id="ARBA00047860"/>
    </source>
</evidence>
<evidence type="ECO:0000256" key="4">
    <source>
        <dbReference type="ARBA" id="ARBA00004884"/>
    </source>
</evidence>
<dbReference type="InterPro" id="IPR036465">
    <property type="entry name" value="vWFA_dom_sf"/>
</dbReference>
<dbReference type="InterPro" id="IPR007886">
    <property type="entry name" value="AlaDH/PNT_N"/>
</dbReference>
<dbReference type="EC" id="1.5.1.7" evidence="8"/>
<feature type="domain" description="Alanine dehydrogenase/pyridine nucleotide transhydrogenase NAD(H)-binding" evidence="23">
    <location>
        <begin position="190"/>
        <end position="332"/>
    </location>
</feature>
<dbReference type="SUPFAM" id="SSF81995">
    <property type="entry name" value="beta-sandwich domain of Sec23/24"/>
    <property type="match status" value="1"/>
</dbReference>
<keyword evidence="10" id="KW-0813">Transport</keyword>
<evidence type="ECO:0000256" key="8">
    <source>
        <dbReference type="ARBA" id="ARBA00012847"/>
    </source>
</evidence>
<evidence type="ECO:0000259" key="23">
    <source>
        <dbReference type="SMART" id="SM01002"/>
    </source>
</evidence>
<comment type="subcellular location">
    <subcellularLocation>
        <location evidence="2">Cytoplasmic vesicle</location>
        <location evidence="2">COPII-coated vesicle membrane</location>
        <topology evidence="2">Peripheral membrane protein</topology>
        <orientation evidence="2">Cytoplasmic side</orientation>
    </subcellularLocation>
    <subcellularLocation>
        <location evidence="3">Endoplasmic reticulum membrane</location>
        <topology evidence="3">Peripheral membrane protein</topology>
        <orientation evidence="3">Cytoplasmic side</orientation>
    </subcellularLocation>
    <subcellularLocation>
        <location evidence="1">Golgi apparatus membrane</location>
        <topology evidence="1">Peripheral membrane protein</topology>
        <orientation evidence="1">Cytoplasmic side</orientation>
    </subcellularLocation>
</comment>
<feature type="region of interest" description="Disordered" evidence="22">
    <location>
        <begin position="412"/>
        <end position="463"/>
    </location>
</feature>
<dbReference type="InterPro" id="IPR036175">
    <property type="entry name" value="Sec23/24_helical_dom_sf"/>
</dbReference>
<dbReference type="FunFam" id="3.40.50.720:FF:000217">
    <property type="entry name" value="Saccharopine dehydrogenase [NAD(+), L-lysine-forming]"/>
    <property type="match status" value="1"/>
</dbReference>
<dbReference type="GO" id="GO:0019878">
    <property type="term" value="P:lysine biosynthetic process via aminoadipic acid"/>
    <property type="evidence" value="ECO:0007669"/>
    <property type="project" value="UniProtKB-UniPathway"/>
</dbReference>
<dbReference type="SMART" id="SM01003">
    <property type="entry name" value="AlaDh_PNT_N"/>
    <property type="match status" value="1"/>
</dbReference>
<comment type="subunit">
    <text evidence="7">Monomer.</text>
</comment>
<dbReference type="Pfam" id="PF08033">
    <property type="entry name" value="Sec23_BS"/>
    <property type="match status" value="1"/>
</dbReference>
<evidence type="ECO:0000256" key="19">
    <source>
        <dbReference type="ARBA" id="ARBA00025471"/>
    </source>
</evidence>
<dbReference type="CDD" id="cd12188">
    <property type="entry name" value="SDH"/>
    <property type="match status" value="1"/>
</dbReference>
<feature type="domain" description="Alanine dehydrogenase/pyridine nucleotide transhydrogenase N-terminal" evidence="24">
    <location>
        <begin position="8"/>
        <end position="146"/>
    </location>
</feature>
<dbReference type="GO" id="GO:0030127">
    <property type="term" value="C:COPII vesicle coat"/>
    <property type="evidence" value="ECO:0007669"/>
    <property type="project" value="InterPro"/>
</dbReference>
<evidence type="ECO:0000256" key="1">
    <source>
        <dbReference type="ARBA" id="ARBA00004255"/>
    </source>
</evidence>
<keyword evidence="16" id="KW-0457">Lysine biosynthesis</keyword>
<keyword evidence="14" id="KW-0560">Oxidoreductase</keyword>
<dbReference type="PANTHER" id="PTHR13803">
    <property type="entry name" value="SEC24-RELATED PROTEIN"/>
    <property type="match status" value="1"/>
</dbReference>
<dbReference type="GO" id="GO:0005789">
    <property type="term" value="C:endoplasmic reticulum membrane"/>
    <property type="evidence" value="ECO:0007669"/>
    <property type="project" value="UniProtKB-SubCell"/>
</dbReference>
<evidence type="ECO:0000256" key="16">
    <source>
        <dbReference type="ARBA" id="ARBA00023154"/>
    </source>
</evidence>
<dbReference type="Gene3D" id="3.40.50.720">
    <property type="entry name" value="NAD(P)-binding Rossmann-like Domain"/>
    <property type="match status" value="2"/>
</dbReference>
<dbReference type="Pfam" id="PF04810">
    <property type="entry name" value="zf-Sec23_Sec24"/>
    <property type="match status" value="1"/>
</dbReference>
<dbReference type="Gene3D" id="1.20.120.730">
    <property type="entry name" value="Sec23/Sec24 helical domain"/>
    <property type="match status" value="1"/>
</dbReference>
<dbReference type="Proteomes" id="UP000226431">
    <property type="component" value="Unassembled WGS sequence"/>
</dbReference>
<sequence>MSGYPSILLRAEQKPLEHRSFSPAVIRSLVEAGYRISVERSSTDANFKRIFEDAEYEAAGATLVPAGMWPTAAPGTLILGLKEIPEADFPLINDHIAFAHCYKNQGGWQKVLSRFPRGGSVLYDLEFLVDEQGRRVSAFGYHAGFTGAALGIKTWAWQLSHPAGDKLPSVASFTDGRGYYLNEAELVAQIRKDVQDGEKALGRKPTAMVLGALGRCGTGACDLFVKAGIPEENITRWDLDETRGRDGPYEEIARHDIFLNAIYLSKPVPPFVNGQLLSKAGRKLSVVVDVSCDTTNPHNPIPIYDVNTTFDDPTVLAQVEGDQNSGPLTVISIDHLPSMLPREASEAFSQGLRESLLQLKDRKTSRVWADAEKLFHDKVALLPQDMRRSAAYTSSSSTDGGSRVIVVRDTFFEPEPTNARSEKANKNEAGQPPSKDNANQAKRPARHDRTAGKSSPGSSSCRTPWWKLSSVANRLCRFRFLASAMSSDYSQYHALGQGVGGDPNDPNRQRAFSPGQPPFPPQGAPHAPQFGSQPVSPGFQMADASPLAAQMAGMSLAPAAEAPSNNTRRKKRDRHAHHTVEPTGSSQAFNGLPPPGVPGSQFIPAGAGFGAQFGDVQQGASAPYSHVNPNQFPVPVGASFSPGTPGSFIGGNGSTDDAATTIAPAGASKLSQDDMPSVPLARDAARQHYIRNVYATMDRHVPPPSTVPFVAFDQGNASPKFARLTFNNIPATADGLQATGIPLGLLLQPLAPLQSGEPEIPVLDFGETGPPRCRRCRAYINPFMIFRSGGNKFVCNLCTHPNDTPTDYFCATTPQGARIDRDQRPELHRGTVEFVVPKEYWTREPVGLRWLFVIDATQESYNKGFMETFCDGILNALYGGEEEEEEEGASEPKRRIPEGARVGFVTYDKDIHFYNINAQMMIMPDLEDPFVPLSEGLFVDPYESKALITSLLAQLPDMFSVVKNPEPALLACLNSALAALESTGGKIVCACSALPTWGPGRLFMRDDGNHPGGEMDKKLYSTEHPAWKKVAEKMAASGVGADFFLAAPSGGYLDVATIGHVAATTGGETFYYPNFIAPRDGPKLSAELAHTVTRETGFQALMKVRCPNGLQVGAYHGNFVQHTFGADLEIGTIDADKALAVSFNYDGKLDAKLDAHFQSALLYTTASGQRRVRCSNIIASVSETSKEAGAREQSIRSCMKLVDQDAVVALLAKEAATKLATTSSNLKDVRNWLAEKTIDIMANYRKHSAQQYPAGQLVMPERLKELCMYVLCLIKSRAFKGGLESSDRRVQELRMVRSMGSAELSLYLYPRILPIHNLEPDEGFADAETGHLRMPPSTRASFSRVEPGGVYLVDNGQQCLLWFHEQTSPNLVADLFGKESLQSLDAYTSSLPVLETHLNCQVRNMMELLKTTRGSKGMTIQLARRGIDGAEYEFARMLIEDRNNEAQSYVDWLVHVHKGVQLELSGQRKREAENEAAQTLANFTGLRPAYW</sequence>
<dbReference type="UniPathway" id="UPA00033">
    <property type="reaction ID" value="UER00034"/>
</dbReference>
<dbReference type="Gene3D" id="3.40.50.410">
    <property type="entry name" value="von Willebrand factor, type A domain"/>
    <property type="match status" value="1"/>
</dbReference>
<dbReference type="GO" id="GO:0008270">
    <property type="term" value="F:zinc ion binding"/>
    <property type="evidence" value="ECO:0007669"/>
    <property type="project" value="InterPro"/>
</dbReference>
<dbReference type="InterPro" id="IPR036180">
    <property type="entry name" value="Gelsolin-like_dom_sf"/>
</dbReference>
<evidence type="ECO:0000256" key="17">
    <source>
        <dbReference type="ARBA" id="ARBA00023157"/>
    </source>
</evidence>
<protein>
    <recommendedName>
        <fullName evidence="9">Saccharopine dehydrogenase [NAD(+), L-lysine-forming]</fullName>
        <ecNumber evidence="8">1.5.1.7</ecNumber>
    </recommendedName>
    <alternativeName>
        <fullName evidence="20">Lysine--2-oxoglutarate reductase</fullName>
    </alternativeName>
</protein>
<dbReference type="Gene3D" id="2.60.40.1670">
    <property type="entry name" value="beta-sandwich domain of Sec23/24"/>
    <property type="match status" value="1"/>
</dbReference>
<dbReference type="GO" id="GO:0090110">
    <property type="term" value="P:COPII-coated vesicle cargo loading"/>
    <property type="evidence" value="ECO:0007669"/>
    <property type="project" value="TreeGrafter"/>
</dbReference>
<dbReference type="InterPro" id="IPR050550">
    <property type="entry name" value="SEC23_SEC24_subfamily"/>
</dbReference>
<dbReference type="GO" id="GO:0000149">
    <property type="term" value="F:SNARE binding"/>
    <property type="evidence" value="ECO:0007669"/>
    <property type="project" value="TreeGrafter"/>
</dbReference>
<dbReference type="Pfam" id="PF05222">
    <property type="entry name" value="AlaDh_PNT_N"/>
    <property type="match status" value="1"/>
</dbReference>
<dbReference type="SUPFAM" id="SSF82919">
    <property type="entry name" value="Zn-finger domain of Sec23/24"/>
    <property type="match status" value="1"/>
</dbReference>
<accession>A0A2C5YW14</accession>
<feature type="region of interest" description="Disordered" evidence="22">
    <location>
        <begin position="496"/>
        <end position="536"/>
    </location>
</feature>
<evidence type="ECO:0000256" key="10">
    <source>
        <dbReference type="ARBA" id="ARBA00022448"/>
    </source>
</evidence>
<dbReference type="Pfam" id="PF04811">
    <property type="entry name" value="Sec23_trunk"/>
    <property type="match status" value="1"/>
</dbReference>
<keyword evidence="13" id="KW-0653">Protein transport</keyword>
<comment type="catalytic activity">
    <reaction evidence="21">
        <text>L-saccharopine + NAD(+) + H2O = L-lysine + 2-oxoglutarate + NADH + H(+)</text>
        <dbReference type="Rhea" id="RHEA:12440"/>
        <dbReference type="ChEBI" id="CHEBI:15377"/>
        <dbReference type="ChEBI" id="CHEBI:15378"/>
        <dbReference type="ChEBI" id="CHEBI:16810"/>
        <dbReference type="ChEBI" id="CHEBI:32551"/>
        <dbReference type="ChEBI" id="CHEBI:57540"/>
        <dbReference type="ChEBI" id="CHEBI:57945"/>
        <dbReference type="ChEBI" id="CHEBI:57951"/>
        <dbReference type="EC" id="1.5.1.7"/>
    </reaction>
</comment>
<dbReference type="InterPro" id="IPR036174">
    <property type="entry name" value="Znf_Sec23_Sec24_sf"/>
</dbReference>
<dbReference type="GO" id="GO:0000139">
    <property type="term" value="C:Golgi membrane"/>
    <property type="evidence" value="ECO:0007669"/>
    <property type="project" value="UniProtKB-SubCell"/>
</dbReference>
<dbReference type="InterPro" id="IPR036291">
    <property type="entry name" value="NAD(P)-bd_dom_sf"/>
</dbReference>
<dbReference type="Pfam" id="PF04815">
    <property type="entry name" value="Sec23_helical"/>
    <property type="match status" value="1"/>
</dbReference>
<dbReference type="PANTHER" id="PTHR13803:SF4">
    <property type="entry name" value="SECRETORY 24CD, ISOFORM C"/>
    <property type="match status" value="1"/>
</dbReference>
<evidence type="ECO:0000256" key="9">
    <source>
        <dbReference type="ARBA" id="ARBA00021221"/>
    </source>
</evidence>
<dbReference type="InterPro" id="IPR007698">
    <property type="entry name" value="AlaDH/PNT_NAD(H)-bd"/>
</dbReference>
<evidence type="ECO:0000313" key="25">
    <source>
        <dbReference type="EMBL" id="PHH71720.1"/>
    </source>
</evidence>
<dbReference type="GO" id="GO:0006886">
    <property type="term" value="P:intracellular protein transport"/>
    <property type="evidence" value="ECO:0007669"/>
    <property type="project" value="InterPro"/>
</dbReference>
<dbReference type="SUPFAM" id="SSF52283">
    <property type="entry name" value="Formate/glycerate dehydrogenase catalytic domain-like"/>
    <property type="match status" value="1"/>
</dbReference>
<evidence type="ECO:0000256" key="13">
    <source>
        <dbReference type="ARBA" id="ARBA00022927"/>
    </source>
</evidence>
<evidence type="ECO:0000256" key="22">
    <source>
        <dbReference type="SAM" id="MobiDB-lite"/>
    </source>
</evidence>
<dbReference type="SUPFAM" id="SSF53300">
    <property type="entry name" value="vWA-like"/>
    <property type="match status" value="1"/>
</dbReference>
<keyword evidence="11" id="KW-0028">Amino-acid biosynthesis</keyword>
<evidence type="ECO:0000256" key="20">
    <source>
        <dbReference type="ARBA" id="ARBA00033228"/>
    </source>
</evidence>
<dbReference type="InterPro" id="IPR007123">
    <property type="entry name" value="Gelsolin-like_dom"/>
</dbReference>
<evidence type="ECO:0000256" key="7">
    <source>
        <dbReference type="ARBA" id="ARBA00011245"/>
    </source>
</evidence>
<comment type="function">
    <text evidence="19">Component of the coat protein complex II (COPII) which promotes the formation of transport vesicles from the endoplasmic reticulum (ER). The coat has two main functions, the physical deformation of the endoplasmic reticulum membrane into vesicles and the selection of cargo molecules.</text>
</comment>
<evidence type="ECO:0000313" key="26">
    <source>
        <dbReference type="Proteomes" id="UP000226431"/>
    </source>
</evidence>
<reference evidence="25 26" key="1">
    <citation type="submission" date="2017-06" db="EMBL/GenBank/DDBJ databases">
        <title>Ant-infecting Ophiocordyceps genomes reveal a high diversity of potential behavioral manipulation genes and a possible major role for enterotoxins.</title>
        <authorList>
            <person name="De Bekker C."/>
            <person name="Evans H.C."/>
            <person name="Brachmann A."/>
            <person name="Hughes D.P."/>
        </authorList>
    </citation>
    <scope>NUCLEOTIDE SEQUENCE [LARGE SCALE GENOMIC DNA]</scope>
    <source>
        <strain evidence="25 26">Map16</strain>
    </source>
</reference>
<evidence type="ECO:0000256" key="18">
    <source>
        <dbReference type="ARBA" id="ARBA00023329"/>
    </source>
</evidence>
<dbReference type="Gene3D" id="3.40.20.10">
    <property type="entry name" value="Severin"/>
    <property type="match status" value="1"/>
</dbReference>
<feature type="compositionally biased region" description="Basic residues" evidence="22">
    <location>
        <begin position="567"/>
        <end position="577"/>
    </location>
</feature>
<evidence type="ECO:0000256" key="3">
    <source>
        <dbReference type="ARBA" id="ARBA00004397"/>
    </source>
</evidence>
<dbReference type="SUPFAM" id="SSF82754">
    <property type="entry name" value="C-terminal, gelsolin-like domain of Sec23/24"/>
    <property type="match status" value="1"/>
</dbReference>
<dbReference type="OrthoDB" id="49016at2759"/>
<dbReference type="InterPro" id="IPR006900">
    <property type="entry name" value="Sec23/24_helical_dom"/>
</dbReference>
<keyword evidence="18" id="KW-0968">Cytoplasmic vesicle</keyword>
<dbReference type="SUPFAM" id="SSF81811">
    <property type="entry name" value="Helical domain of Sec23/24"/>
    <property type="match status" value="1"/>
</dbReference>
<evidence type="ECO:0000259" key="24">
    <source>
        <dbReference type="SMART" id="SM01003"/>
    </source>
</evidence>
<keyword evidence="15" id="KW-0520">NAD</keyword>
<gene>
    <name evidence="25" type="ORF">CDD80_5043</name>
</gene>
<dbReference type="Gene3D" id="2.30.30.380">
    <property type="entry name" value="Zn-finger domain of Sec23/24"/>
    <property type="match status" value="1"/>
</dbReference>
<feature type="compositionally biased region" description="Polar residues" evidence="22">
    <location>
        <begin position="452"/>
        <end position="462"/>
    </location>
</feature>
<keyword evidence="12" id="KW-0931">ER-Golgi transport</keyword>
<dbReference type="SMART" id="SM01002">
    <property type="entry name" value="AlaDh_PNT_C"/>
    <property type="match status" value="1"/>
</dbReference>
<evidence type="ECO:0000256" key="14">
    <source>
        <dbReference type="ARBA" id="ARBA00023002"/>
    </source>
</evidence>
<feature type="region of interest" description="Disordered" evidence="22">
    <location>
        <begin position="558"/>
        <end position="598"/>
    </location>
</feature>
<comment type="similarity">
    <text evidence="6">Belongs to the SEC23/SEC24 family. SEC24 subfamily.</text>
</comment>
<keyword evidence="26" id="KW-1185">Reference proteome</keyword>
<dbReference type="InterPro" id="IPR027281">
    <property type="entry name" value="Lys1"/>
</dbReference>
<dbReference type="STRING" id="2004952.A0A2C5YW14"/>
<dbReference type="GO" id="GO:0004754">
    <property type="term" value="F:saccharopine dehydrogenase (NAD+, L-lysine-forming) activity"/>
    <property type="evidence" value="ECO:0007669"/>
    <property type="project" value="UniProtKB-EC"/>
</dbReference>
<comment type="similarity">
    <text evidence="5">Belongs to the AlaDH/PNT family.</text>
</comment>
<dbReference type="InterPro" id="IPR006896">
    <property type="entry name" value="Sec23/24_trunk_dom"/>
</dbReference>
<evidence type="ECO:0000256" key="12">
    <source>
        <dbReference type="ARBA" id="ARBA00022892"/>
    </source>
</evidence>
<dbReference type="InterPro" id="IPR012990">
    <property type="entry name" value="Beta-sandwich_Sec23_24"/>
</dbReference>
<dbReference type="InterPro" id="IPR029006">
    <property type="entry name" value="ADF-H/Gelsolin-like_dom_sf"/>
</dbReference>
<name>A0A2C5YW14_9HYPO</name>
<comment type="pathway">
    <text evidence="4">Amino-acid biosynthesis; L-lysine biosynthesis via AAA pathway; L-lysine from L-alpha-aminoadipate (fungal route): step 3/3.</text>
</comment>
<comment type="caution">
    <text evidence="25">The sequence shown here is derived from an EMBL/GenBank/DDBJ whole genome shotgun (WGS) entry which is preliminary data.</text>
</comment>
<organism evidence="25 26">
    <name type="scientific">Ophiocordyceps camponoti-rufipedis</name>
    <dbReference type="NCBI Taxonomy" id="2004952"/>
    <lineage>
        <taxon>Eukaryota</taxon>
        <taxon>Fungi</taxon>
        <taxon>Dikarya</taxon>
        <taxon>Ascomycota</taxon>
        <taxon>Pezizomycotina</taxon>
        <taxon>Sordariomycetes</taxon>
        <taxon>Hypocreomycetidae</taxon>
        <taxon>Hypocreales</taxon>
        <taxon>Ophiocordycipitaceae</taxon>
        <taxon>Ophiocordyceps</taxon>
    </lineage>
</organism>
<dbReference type="Pfam" id="PF00626">
    <property type="entry name" value="Gelsolin"/>
    <property type="match status" value="1"/>
</dbReference>
<dbReference type="InterPro" id="IPR006895">
    <property type="entry name" value="Znf_Sec23_Sec24"/>
</dbReference>
<evidence type="ECO:0000256" key="6">
    <source>
        <dbReference type="ARBA" id="ARBA00008334"/>
    </source>
</evidence>
<keyword evidence="17" id="KW-1015">Disulfide bond</keyword>
<evidence type="ECO:0000256" key="11">
    <source>
        <dbReference type="ARBA" id="ARBA00022605"/>
    </source>
</evidence>
<evidence type="ECO:0000256" key="2">
    <source>
        <dbReference type="ARBA" id="ARBA00004299"/>
    </source>
</evidence>
<proteinExistence type="inferred from homology"/>
<evidence type="ECO:0000256" key="5">
    <source>
        <dbReference type="ARBA" id="ARBA00005689"/>
    </source>
</evidence>
<dbReference type="GO" id="GO:0070971">
    <property type="term" value="C:endoplasmic reticulum exit site"/>
    <property type="evidence" value="ECO:0007669"/>
    <property type="project" value="TreeGrafter"/>
</dbReference>
<dbReference type="SUPFAM" id="SSF51735">
    <property type="entry name" value="NAD(P)-binding Rossmann-fold domains"/>
    <property type="match status" value="1"/>
</dbReference>
<dbReference type="EMBL" id="NJES01000483">
    <property type="protein sequence ID" value="PHH71720.1"/>
    <property type="molecule type" value="Genomic_DNA"/>
</dbReference>